<gene>
    <name evidence="1" type="ORF">P43SY_004720</name>
</gene>
<comment type="caution">
    <text evidence="1">The sequence shown here is derived from an EMBL/GenBank/DDBJ whole genome shotgun (WGS) entry which is preliminary data.</text>
</comment>
<proteinExistence type="predicted"/>
<dbReference type="Proteomes" id="UP001209570">
    <property type="component" value="Unassembled WGS sequence"/>
</dbReference>
<accession>A0AAD5LDS5</accession>
<dbReference type="PANTHER" id="PTHR35796">
    <property type="entry name" value="HYPOTHETICAL CYTOSOLIC PROTEIN"/>
    <property type="match status" value="1"/>
</dbReference>
<dbReference type="AlphaFoldDB" id="A0AAD5LDS5"/>
<dbReference type="EMBL" id="JAKCXM010000400">
    <property type="protein sequence ID" value="KAJ0394564.1"/>
    <property type="molecule type" value="Genomic_DNA"/>
</dbReference>
<evidence type="ECO:0000313" key="1">
    <source>
        <dbReference type="EMBL" id="KAJ0394564.1"/>
    </source>
</evidence>
<evidence type="ECO:0008006" key="3">
    <source>
        <dbReference type="Google" id="ProtNLM"/>
    </source>
</evidence>
<name>A0AAD5LDS5_PYTIN</name>
<organism evidence="1 2">
    <name type="scientific">Pythium insidiosum</name>
    <name type="common">Pythiosis disease agent</name>
    <dbReference type="NCBI Taxonomy" id="114742"/>
    <lineage>
        <taxon>Eukaryota</taxon>
        <taxon>Sar</taxon>
        <taxon>Stramenopiles</taxon>
        <taxon>Oomycota</taxon>
        <taxon>Peronosporomycetes</taxon>
        <taxon>Pythiales</taxon>
        <taxon>Pythiaceae</taxon>
        <taxon>Pythium</taxon>
    </lineage>
</organism>
<keyword evidence="2" id="KW-1185">Reference proteome</keyword>
<protein>
    <recommendedName>
        <fullName evidence="3">M96 mating-specific protein family</fullName>
    </recommendedName>
</protein>
<reference evidence="1" key="1">
    <citation type="submission" date="2021-12" db="EMBL/GenBank/DDBJ databases">
        <title>Prjna785345.</title>
        <authorList>
            <person name="Rujirawat T."/>
            <person name="Krajaejun T."/>
        </authorList>
    </citation>
    <scope>NUCLEOTIDE SEQUENCE</scope>
    <source>
        <strain evidence="1">Pi057C3</strain>
    </source>
</reference>
<evidence type="ECO:0000313" key="2">
    <source>
        <dbReference type="Proteomes" id="UP001209570"/>
    </source>
</evidence>
<dbReference type="PANTHER" id="PTHR35796:SF3">
    <property type="entry name" value="BHLH DOMAIN-CONTAINING PROTEIN"/>
    <property type="match status" value="1"/>
</dbReference>
<sequence>MNTSADVERPPAEAAAAAAATAVDESFVSLLDAPVLDVDVDADADVHTKLGIRGVGIRDNSRLTTRVRRRQELAYLRGQVQELEATVALLKGRASDPNGCEGGGGGGSAASVWQGIASRQQHAKRKAQIENAQLRELFEAQLRLLQSLERLLQKRPTILTSLVSTDESRASKRARLERVTHVSSATSMFDILRLGLVTHLADIDSVFTGIPTPPVDTTDCQAKSDSDDNVFIELRQVKHFPFNLDATTRAVWQCLCAPHHDLDGSTYQAIPTDDDTCNMQLEMTLPLRRAHVSVQLDCVAQRRVETERTVIVCDSFGCVTSPLLLGQTIDLRETAYIVVEKTEREDHAVLRSCIRTWPDVHDNSNKTDGQQTPPMIGLLVDVIVGSFDKHVQMLYQIIETMLLDSTRQ</sequence>